<name>A0A7W2AAV0_9BACL</name>
<dbReference type="InterPro" id="IPR023213">
    <property type="entry name" value="CAT-like_dom_sf"/>
</dbReference>
<keyword evidence="3" id="KW-0596">Phosphopantetheine</keyword>
<dbReference type="Gene3D" id="1.10.1200.10">
    <property type="entry name" value="ACP-like"/>
    <property type="match status" value="1"/>
</dbReference>
<dbReference type="Gene3D" id="3.30.559.10">
    <property type="entry name" value="Chloramphenicol acetyltransferase-like domain"/>
    <property type="match status" value="1"/>
</dbReference>
<dbReference type="SUPFAM" id="SSF47336">
    <property type="entry name" value="ACP-like"/>
    <property type="match status" value="1"/>
</dbReference>
<dbReference type="GO" id="GO:0008610">
    <property type="term" value="P:lipid biosynthetic process"/>
    <property type="evidence" value="ECO:0007669"/>
    <property type="project" value="UniProtKB-ARBA"/>
</dbReference>
<dbReference type="InterPro" id="IPR025110">
    <property type="entry name" value="AMP-bd_C"/>
</dbReference>
<feature type="domain" description="Carrier" evidence="5">
    <location>
        <begin position="105"/>
        <end position="179"/>
    </location>
</feature>
<reference evidence="6 7" key="1">
    <citation type="submission" date="2020-07" db="EMBL/GenBank/DDBJ databases">
        <authorList>
            <person name="Feng H."/>
        </authorList>
    </citation>
    <scope>NUCLEOTIDE SEQUENCE [LARGE SCALE GENOMIC DNA]</scope>
    <source>
        <strain evidence="7">s-10</strain>
    </source>
</reference>
<feature type="non-terminal residue" evidence="6">
    <location>
        <position position="1"/>
    </location>
</feature>
<evidence type="ECO:0000256" key="1">
    <source>
        <dbReference type="ARBA" id="ARBA00001957"/>
    </source>
</evidence>
<dbReference type="InterPro" id="IPR006162">
    <property type="entry name" value="Ppantetheine_attach_site"/>
</dbReference>
<keyword evidence="7" id="KW-1185">Reference proteome</keyword>
<gene>
    <name evidence="6" type="ORF">H1191_20210</name>
</gene>
<dbReference type="NCBIfam" id="TIGR01720">
    <property type="entry name" value="NRPS-para261"/>
    <property type="match status" value="1"/>
</dbReference>
<dbReference type="Gene3D" id="3.30.559.30">
    <property type="entry name" value="Nonribosomal peptide synthetase, condensation domain"/>
    <property type="match status" value="1"/>
</dbReference>
<dbReference type="InterPro" id="IPR009081">
    <property type="entry name" value="PP-bd_ACP"/>
</dbReference>
<accession>A0A7W2AAV0</accession>
<dbReference type="AlphaFoldDB" id="A0A7W2AAV0"/>
<organism evidence="6 7">
    <name type="scientific">Paenactinomyces guangxiensis</name>
    <dbReference type="NCBI Taxonomy" id="1490290"/>
    <lineage>
        <taxon>Bacteria</taxon>
        <taxon>Bacillati</taxon>
        <taxon>Bacillota</taxon>
        <taxon>Bacilli</taxon>
        <taxon>Bacillales</taxon>
        <taxon>Thermoactinomycetaceae</taxon>
        <taxon>Paenactinomyces</taxon>
    </lineage>
</organism>
<evidence type="ECO:0000256" key="4">
    <source>
        <dbReference type="ARBA" id="ARBA00022553"/>
    </source>
</evidence>
<dbReference type="PANTHER" id="PTHR45398:SF1">
    <property type="entry name" value="ENZYME, PUTATIVE (JCVI)-RELATED"/>
    <property type="match status" value="1"/>
</dbReference>
<dbReference type="Pfam" id="PF00550">
    <property type="entry name" value="PP-binding"/>
    <property type="match status" value="1"/>
</dbReference>
<dbReference type="GO" id="GO:0003824">
    <property type="term" value="F:catalytic activity"/>
    <property type="evidence" value="ECO:0007669"/>
    <property type="project" value="InterPro"/>
</dbReference>
<dbReference type="InterPro" id="IPR036736">
    <property type="entry name" value="ACP-like_sf"/>
</dbReference>
<dbReference type="GO" id="GO:0044550">
    <property type="term" value="P:secondary metabolite biosynthetic process"/>
    <property type="evidence" value="ECO:0007669"/>
    <property type="project" value="UniProtKB-ARBA"/>
</dbReference>
<keyword evidence="4" id="KW-0597">Phosphoprotein</keyword>
<dbReference type="SUPFAM" id="SSF56801">
    <property type="entry name" value="Acetyl-CoA synthetase-like"/>
    <property type="match status" value="1"/>
</dbReference>
<dbReference type="InterPro" id="IPR001242">
    <property type="entry name" value="Condensation_dom"/>
</dbReference>
<dbReference type="FunFam" id="3.30.300.30:FF:000010">
    <property type="entry name" value="Enterobactin synthetase component F"/>
    <property type="match status" value="1"/>
</dbReference>
<dbReference type="CDD" id="cd19534">
    <property type="entry name" value="E_NRPS"/>
    <property type="match status" value="1"/>
</dbReference>
<dbReference type="SUPFAM" id="SSF52777">
    <property type="entry name" value="CoA-dependent acyltransferases"/>
    <property type="match status" value="2"/>
</dbReference>
<evidence type="ECO:0000256" key="3">
    <source>
        <dbReference type="ARBA" id="ARBA00022450"/>
    </source>
</evidence>
<dbReference type="InterPro" id="IPR020806">
    <property type="entry name" value="PKS_PP-bd"/>
</dbReference>
<dbReference type="PROSITE" id="PS50075">
    <property type="entry name" value="CARRIER"/>
    <property type="match status" value="1"/>
</dbReference>
<dbReference type="PANTHER" id="PTHR45398">
    <property type="match status" value="1"/>
</dbReference>
<comment type="cofactor">
    <cofactor evidence="1">
        <name>pantetheine 4'-phosphate</name>
        <dbReference type="ChEBI" id="CHEBI:47942"/>
    </cofactor>
</comment>
<dbReference type="InterPro" id="IPR010060">
    <property type="entry name" value="NRPS_synth"/>
</dbReference>
<evidence type="ECO:0000313" key="6">
    <source>
        <dbReference type="EMBL" id="MBA4496579.1"/>
    </source>
</evidence>
<evidence type="ECO:0000256" key="2">
    <source>
        <dbReference type="ARBA" id="ARBA00006432"/>
    </source>
</evidence>
<evidence type="ECO:0000259" key="5">
    <source>
        <dbReference type="PROSITE" id="PS50075"/>
    </source>
</evidence>
<comment type="similarity">
    <text evidence="2">Belongs to the ATP-dependent AMP-binding enzyme family.</text>
</comment>
<dbReference type="InterPro" id="IPR045851">
    <property type="entry name" value="AMP-bd_C_sf"/>
</dbReference>
<dbReference type="RefSeq" id="WP_232345716.1">
    <property type="nucleotide sequence ID" value="NZ_JACEIQ010000054.1"/>
</dbReference>
<dbReference type="Gene3D" id="3.30.300.30">
    <property type="match status" value="1"/>
</dbReference>
<protein>
    <submittedName>
        <fullName evidence="6">Non-ribosomal peptide synthetase</fullName>
    </submittedName>
</protein>
<evidence type="ECO:0000313" key="7">
    <source>
        <dbReference type="Proteomes" id="UP000535491"/>
    </source>
</evidence>
<proteinExistence type="inferred from homology"/>
<dbReference type="Pfam" id="PF00668">
    <property type="entry name" value="Condensation"/>
    <property type="match status" value="1"/>
</dbReference>
<dbReference type="PROSITE" id="PS00012">
    <property type="entry name" value="PHOSPHOPANTETHEINE"/>
    <property type="match status" value="1"/>
</dbReference>
<dbReference type="Proteomes" id="UP000535491">
    <property type="component" value="Unassembled WGS sequence"/>
</dbReference>
<sequence>KIRGYRIELGEIETRLLEHPSVREAVVTARPDREGSPSLYAYMVLDGLWNVSEIRKHLMKTLPDYMIPSYLVELETLPLTTNGKVDKKALPEPLGRVETGVEYAAPTDPNEKLLAGIWQEVLGIERVGIHDNFFEVGGDSIKAIQIAARLHQQNRKIEMKDLFQYPTIAGLAPFVQRTQTTDEQGMVKGEVTLTPIQRWFFEQEFANPHHWNQAVMLYSKKGWEPQYLDQVFQKLLEHHDALRMVYSRNEKMIVQINRELEEKLFTLKVFDLTQEPNVPLRIKEEADRLQQTLNLNDGPLVKLGLFKTLDGDHLLITIHHLVVDGVSWRILLEDFAAGYQQAVQHKEIRFPDKTSSYQTWAGKLQEYAESSKLLRELPYWKKIEETVVPALPKEKMGTDVYLHKDKGQITVSLSESETKQLLTDVHRAYHTEINDLLLTALGLAVREWTEQDQVLVNMEGHGREELIAGVDVSRTVGWFTSIYPVVLNLKADEIAEAIRNVKEILRKVPNRGIGYGVLKYMTAPEKKDNLTFRLHPEIGFNYLGQFAQEVKTGAFYFSSMPTGESNSPVNHAVHSIELNGAVLDGKLQMIFHYNPHVHRPNTIERLARRYKHYLLELIAHCIRQEETKWTPGDFNAQEELTVEELDHVLEVLGENIKK</sequence>
<comment type="caution">
    <text evidence="6">The sequence shown here is derived from an EMBL/GenBank/DDBJ whole genome shotgun (WGS) entry which is preliminary data.</text>
</comment>
<dbReference type="Pfam" id="PF13193">
    <property type="entry name" value="AMP-binding_C"/>
    <property type="match status" value="1"/>
</dbReference>
<dbReference type="GO" id="GO:0031177">
    <property type="term" value="F:phosphopantetheine binding"/>
    <property type="evidence" value="ECO:0007669"/>
    <property type="project" value="InterPro"/>
</dbReference>
<dbReference type="SMART" id="SM00823">
    <property type="entry name" value="PKS_PP"/>
    <property type="match status" value="1"/>
</dbReference>
<dbReference type="FunFam" id="1.10.1200.10:FF:000005">
    <property type="entry name" value="Nonribosomal peptide synthetase 1"/>
    <property type="match status" value="1"/>
</dbReference>
<dbReference type="EMBL" id="JACEIQ010000054">
    <property type="protein sequence ID" value="MBA4496579.1"/>
    <property type="molecule type" value="Genomic_DNA"/>
</dbReference>